<dbReference type="GeneID" id="9926362"/>
<sequence length="120" mass="14145">MNFTNFNRKYVQDNAWDVSTTLLWEHKNGTVAQIDMYWEDNYVFISFENGPTLDVKLKGSVISIGFHDDHRTRDLGTHPSWNGDNRKILVKLYLRHVLSLKTTEEQREAIWDIVSNEFVI</sequence>
<protein>
    <submittedName>
        <fullName evidence="1">Uncharacterized protein 30.7</fullName>
    </submittedName>
</protein>
<dbReference type="RefSeq" id="YP_004010066.1">
    <property type="nucleotide sequence ID" value="NC_014662.1"/>
</dbReference>
<reference evidence="1 2" key="1">
    <citation type="journal article" date="2010" name="Virol. J.">
        <title>Genomes of the T4-related bacteriophages as windows on microbial genome evolution.</title>
        <authorList>
            <person name="Petrov V.M."/>
            <person name="Ratnayaka S."/>
            <person name="Nolan J.M."/>
            <person name="Miller E.S."/>
            <person name="Karam J.D."/>
        </authorList>
    </citation>
    <scope>NUCLEOTIDE SEQUENCE [LARGE SCALE GENOMIC DNA]</scope>
</reference>
<gene>
    <name evidence="1" type="primary">30.7</name>
    <name evidence="1" type="ORF">CC31p208</name>
</gene>
<organism evidence="1 2">
    <name type="scientific">Enterobacter phage CC31</name>
    <dbReference type="NCBI Taxonomy" id="709484"/>
    <lineage>
        <taxon>Viruses</taxon>
        <taxon>Duplodnaviria</taxon>
        <taxon>Heunggongvirae</taxon>
        <taxon>Uroviricota</taxon>
        <taxon>Caudoviricetes</taxon>
        <taxon>Pantevenvirales</taxon>
        <taxon>Straboviridae</taxon>
        <taxon>Tevenvirinae</taxon>
        <taxon>Karamvirus</taxon>
        <taxon>Karamvirus cc31</taxon>
    </lineage>
</organism>
<name>E5DHU0_9CAUD</name>
<dbReference type="Pfam" id="PF06919">
    <property type="entry name" value="Phage_T4_Gp30_7"/>
    <property type="match status" value="1"/>
</dbReference>
<accession>E5DHU0</accession>
<dbReference type="OrthoDB" id="13549at10239"/>
<dbReference type="KEGG" id="vg:9926362"/>
<dbReference type="InterPro" id="IPR009690">
    <property type="entry name" value="Phage_T4_Gp30_7"/>
</dbReference>
<evidence type="ECO:0000313" key="1">
    <source>
        <dbReference type="EMBL" id="ADB81704.1"/>
    </source>
</evidence>
<evidence type="ECO:0000313" key="2">
    <source>
        <dbReference type="Proteomes" id="UP000008725"/>
    </source>
</evidence>
<dbReference type="Proteomes" id="UP000008725">
    <property type="component" value="Segment"/>
</dbReference>
<keyword evidence="2" id="KW-1185">Reference proteome</keyword>
<proteinExistence type="predicted"/>
<dbReference type="EMBL" id="GU323318">
    <property type="protein sequence ID" value="ADB81704.1"/>
    <property type="molecule type" value="Genomic_DNA"/>
</dbReference>